<protein>
    <submittedName>
        <fullName evidence="2">ScyD/ScyE family protein</fullName>
    </submittedName>
</protein>
<dbReference type="AlphaFoldDB" id="A0A4R5Y254"/>
<reference evidence="2 3" key="1">
    <citation type="submission" date="2019-03" db="EMBL/GenBank/DDBJ databases">
        <title>Genome Sequencing and Assembly of Various Microbes Isolated from Partially Reclaimed Soil and Acid Mine Drainage (AMD) Site.</title>
        <authorList>
            <person name="Steinbock B."/>
            <person name="Bechtold R."/>
            <person name="Sevigny J.L."/>
            <person name="Thomas D."/>
            <person name="Cuthill L.R."/>
            <person name="Aveiro Johannsen E.J."/>
            <person name="Thomas K."/>
            <person name="Ghosh A."/>
        </authorList>
    </citation>
    <scope>NUCLEOTIDE SEQUENCE [LARGE SCALE GENOMIC DNA]</scope>
    <source>
        <strain evidence="2 3">S-A3</strain>
    </source>
</reference>
<comment type="caution">
    <text evidence="2">The sequence shown here is derived from an EMBL/GenBank/DDBJ whole genome shotgun (WGS) entry which is preliminary data.</text>
</comment>
<dbReference type="NCBIfam" id="NF033206">
    <property type="entry name" value="ScyE_fam"/>
    <property type="match status" value="1"/>
</dbReference>
<evidence type="ECO:0000313" key="3">
    <source>
        <dbReference type="Proteomes" id="UP000295163"/>
    </source>
</evidence>
<accession>A0A4R5Y254</accession>
<dbReference type="InterPro" id="IPR048031">
    <property type="entry name" value="ScyD/ScyE-like"/>
</dbReference>
<feature type="region of interest" description="Disordered" evidence="1">
    <location>
        <begin position="13"/>
        <end position="37"/>
    </location>
</feature>
<feature type="compositionally biased region" description="Pro residues" evidence="1">
    <location>
        <begin position="364"/>
        <end position="382"/>
    </location>
</feature>
<dbReference type="EMBL" id="SMZT01000010">
    <property type="protein sequence ID" value="TDL38510.1"/>
    <property type="molecule type" value="Genomic_DNA"/>
</dbReference>
<feature type="region of interest" description="Disordered" evidence="1">
    <location>
        <begin position="363"/>
        <end position="382"/>
    </location>
</feature>
<sequence>MYPRVGEEVVTVADRSPWERDGGPSLGLSRGGRAGGSDRGWVMTGQGLGAGVVTAVVVLAGPVPAAFAHGDDRPDGPRVVAEGLDNPRQLDRDQDGNLVVVEAGRGGPDCVGERCAGPTGAVTLIENPHRDEPAVSTVVEGLLSVAAPDASFAEGPGGADATDVDGQYIVAGYDPERLDLSVFEARGASMLVAGTGEDGEEYLLAYADLQAAEEELNPDGAQIDSNPYAVLYVDEDDEVSPDGYALVADAGANTVWKVEPDFSTATEDAPPEYEITAWATWPTTALPDGTDDPEGPAEFVPTSLTADEHGNVYVGGLGSVRPGEGAVVQFSADGTELGRWDGFTAVTGVAVDRGHLYVSQLFGPTPPMPPGETPAAEAPPTPGQVPGQVVVVHRHHEDAARYAIDVPLPAGLATGRHGQVYASVNSVAPAEGIAEGPQNPFGAVGGGAVWELDFSDAYRLEDAG</sequence>
<dbReference type="SUPFAM" id="SSF63829">
    <property type="entry name" value="Calcium-dependent phosphotriesterase"/>
    <property type="match status" value="1"/>
</dbReference>
<evidence type="ECO:0000313" key="2">
    <source>
        <dbReference type="EMBL" id="TDL38510.1"/>
    </source>
</evidence>
<organism evidence="2 3">
    <name type="scientific">Kocuria rosea</name>
    <name type="common">Deinococcus erythromyxa</name>
    <name type="synonym">Micrococcus rubens</name>
    <dbReference type="NCBI Taxonomy" id="1275"/>
    <lineage>
        <taxon>Bacteria</taxon>
        <taxon>Bacillati</taxon>
        <taxon>Actinomycetota</taxon>
        <taxon>Actinomycetes</taxon>
        <taxon>Micrococcales</taxon>
        <taxon>Micrococcaceae</taxon>
        <taxon>Kocuria</taxon>
    </lineage>
</organism>
<dbReference type="Gene3D" id="2.120.10.30">
    <property type="entry name" value="TolB, C-terminal domain"/>
    <property type="match status" value="1"/>
</dbReference>
<evidence type="ECO:0000256" key="1">
    <source>
        <dbReference type="SAM" id="MobiDB-lite"/>
    </source>
</evidence>
<proteinExistence type="predicted"/>
<gene>
    <name evidence="2" type="ORF">E2R59_16490</name>
</gene>
<dbReference type="InterPro" id="IPR011042">
    <property type="entry name" value="6-blade_b-propeller_TolB-like"/>
</dbReference>
<dbReference type="Proteomes" id="UP000295163">
    <property type="component" value="Unassembled WGS sequence"/>
</dbReference>
<name>A0A4R5Y254_KOCRO</name>